<dbReference type="Proteomes" id="UP001165082">
    <property type="component" value="Unassembled WGS sequence"/>
</dbReference>
<keyword evidence="4" id="KW-1185">Reference proteome</keyword>
<feature type="chain" id="PRO_5040884181" evidence="2">
    <location>
        <begin position="17"/>
        <end position="361"/>
    </location>
</feature>
<accession>A0A9W7DMG9</accession>
<feature type="non-terminal residue" evidence="3">
    <location>
        <position position="1"/>
    </location>
</feature>
<dbReference type="EMBL" id="BRXZ01004446">
    <property type="protein sequence ID" value="GMH49024.1"/>
    <property type="molecule type" value="Genomic_DNA"/>
</dbReference>
<protein>
    <submittedName>
        <fullName evidence="3">Uncharacterized protein</fullName>
    </submittedName>
</protein>
<feature type="region of interest" description="Disordered" evidence="1">
    <location>
        <begin position="63"/>
        <end position="87"/>
    </location>
</feature>
<name>A0A9W7DMG9_9STRA</name>
<evidence type="ECO:0000256" key="1">
    <source>
        <dbReference type="SAM" id="MobiDB-lite"/>
    </source>
</evidence>
<comment type="caution">
    <text evidence="3">The sequence shown here is derived from an EMBL/GenBank/DDBJ whole genome shotgun (WGS) entry which is preliminary data.</text>
</comment>
<feature type="signal peptide" evidence="2">
    <location>
        <begin position="1"/>
        <end position="16"/>
    </location>
</feature>
<sequence>KLFLFSLSFFIVTVNAKCPFASASDKEDSVVDRKLAAKKYGDTAHSDIAGSFLKDNMLGHGHKAHRQLKRPPIKRVPRGPRGPRTSQCLPVEALASQVAHVRETFAPNIDSDGNPAPNLYSICSYRAGLSIVDGDGTVERISGYAFAELEYRPGFSPPSDAFMLWVDNESPFLAQLELGFNDLVPGPDLFQGVFDTTKGDIDFVTTSRAEGELGGGQEDYDFMLHCEPIPSGGFRGYSHGSMFCESTATRVAGVFEEPDTFSNSYTFFLVPGGTSDEYVCPCAAEEVEITCEEKCNLGTNRHWAEVSIGGICESLANEQPAQFGPDGCKFETCCTRGSDGLGGWIPPGIKLAGELTEGNMI</sequence>
<keyword evidence="2" id="KW-0732">Signal</keyword>
<proteinExistence type="predicted"/>
<reference evidence="3" key="1">
    <citation type="submission" date="2022-07" db="EMBL/GenBank/DDBJ databases">
        <title>Genome analysis of Parmales, a sister group of diatoms, reveals the evolutionary specialization of diatoms from phago-mixotrophs to photoautotrophs.</title>
        <authorList>
            <person name="Ban H."/>
            <person name="Sato S."/>
            <person name="Yoshikawa S."/>
            <person name="Kazumasa Y."/>
            <person name="Nakamura Y."/>
            <person name="Ichinomiya M."/>
            <person name="Saitoh K."/>
            <person name="Sato N."/>
            <person name="Blanc-Mathieu R."/>
            <person name="Endo H."/>
            <person name="Kuwata A."/>
            <person name="Ogata H."/>
        </authorList>
    </citation>
    <scope>NUCLEOTIDE SEQUENCE</scope>
</reference>
<evidence type="ECO:0000313" key="3">
    <source>
        <dbReference type="EMBL" id="GMH49024.1"/>
    </source>
</evidence>
<organism evidence="3 4">
    <name type="scientific">Triparma retinervis</name>
    <dbReference type="NCBI Taxonomy" id="2557542"/>
    <lineage>
        <taxon>Eukaryota</taxon>
        <taxon>Sar</taxon>
        <taxon>Stramenopiles</taxon>
        <taxon>Ochrophyta</taxon>
        <taxon>Bolidophyceae</taxon>
        <taxon>Parmales</taxon>
        <taxon>Triparmaceae</taxon>
        <taxon>Triparma</taxon>
    </lineage>
</organism>
<gene>
    <name evidence="3" type="ORF">TrRE_jg9542</name>
</gene>
<dbReference type="OrthoDB" id="10532481at2759"/>
<evidence type="ECO:0000313" key="4">
    <source>
        <dbReference type="Proteomes" id="UP001165082"/>
    </source>
</evidence>
<dbReference type="AlphaFoldDB" id="A0A9W7DMG9"/>
<evidence type="ECO:0000256" key="2">
    <source>
        <dbReference type="SAM" id="SignalP"/>
    </source>
</evidence>
<feature type="compositionally biased region" description="Basic residues" evidence="1">
    <location>
        <begin position="63"/>
        <end position="78"/>
    </location>
</feature>